<dbReference type="AlphaFoldDB" id="A0A067RPL3"/>
<proteinExistence type="predicted"/>
<dbReference type="Pfam" id="PF00615">
    <property type="entry name" value="RGS"/>
    <property type="match status" value="1"/>
</dbReference>
<dbReference type="InterPro" id="IPR036305">
    <property type="entry name" value="RGS_sf"/>
</dbReference>
<dbReference type="InterPro" id="IPR044926">
    <property type="entry name" value="RGS_subdomain_2"/>
</dbReference>
<dbReference type="Gene3D" id="1.10.167.10">
    <property type="entry name" value="Regulator of G-protein Signalling 4, domain 2"/>
    <property type="match status" value="1"/>
</dbReference>
<dbReference type="Proteomes" id="UP000027135">
    <property type="component" value="Unassembled WGS sequence"/>
</dbReference>
<organism evidence="2 3">
    <name type="scientific">Zootermopsis nevadensis</name>
    <name type="common">Dampwood termite</name>
    <dbReference type="NCBI Taxonomy" id="136037"/>
    <lineage>
        <taxon>Eukaryota</taxon>
        <taxon>Metazoa</taxon>
        <taxon>Ecdysozoa</taxon>
        <taxon>Arthropoda</taxon>
        <taxon>Hexapoda</taxon>
        <taxon>Insecta</taxon>
        <taxon>Pterygota</taxon>
        <taxon>Neoptera</taxon>
        <taxon>Polyneoptera</taxon>
        <taxon>Dictyoptera</taxon>
        <taxon>Blattodea</taxon>
        <taxon>Blattoidea</taxon>
        <taxon>Termitoidae</taxon>
        <taxon>Termopsidae</taxon>
        <taxon>Zootermopsis</taxon>
    </lineage>
</organism>
<protein>
    <recommendedName>
        <fullName evidence="1">RGS domain-containing protein</fullName>
    </recommendedName>
</protein>
<feature type="domain" description="RGS" evidence="1">
    <location>
        <begin position="21"/>
        <end position="81"/>
    </location>
</feature>
<dbReference type="InParanoid" id="A0A067RPL3"/>
<keyword evidence="3" id="KW-1185">Reference proteome</keyword>
<dbReference type="PROSITE" id="PS50132">
    <property type="entry name" value="RGS"/>
    <property type="match status" value="1"/>
</dbReference>
<gene>
    <name evidence="2" type="ORF">L798_12698</name>
</gene>
<evidence type="ECO:0000313" key="2">
    <source>
        <dbReference type="EMBL" id="KDR22570.1"/>
    </source>
</evidence>
<sequence>MARCFNFGNVSEEDRKKWTDRLQNVLDSPTAQRRFSDFLEKRDLEAGRELLKFLGNCQEFLSEANGYDEVKLLEEAQKIVNLADDKINLTAEMYTLNDAVKSRDINKIKVAITAAQKEAATLLQDEGYKEFCAHLLPKNH</sequence>
<dbReference type="SUPFAM" id="SSF48097">
    <property type="entry name" value="Regulator of G-protein signaling, RGS"/>
    <property type="match status" value="1"/>
</dbReference>
<evidence type="ECO:0000313" key="3">
    <source>
        <dbReference type="Proteomes" id="UP000027135"/>
    </source>
</evidence>
<name>A0A067RPL3_ZOONE</name>
<reference evidence="2 3" key="1">
    <citation type="journal article" date="2014" name="Nat. Commun.">
        <title>Molecular traces of alternative social organization in a termite genome.</title>
        <authorList>
            <person name="Terrapon N."/>
            <person name="Li C."/>
            <person name="Robertson H.M."/>
            <person name="Ji L."/>
            <person name="Meng X."/>
            <person name="Booth W."/>
            <person name="Chen Z."/>
            <person name="Childers C.P."/>
            <person name="Glastad K.M."/>
            <person name="Gokhale K."/>
            <person name="Gowin J."/>
            <person name="Gronenberg W."/>
            <person name="Hermansen R.A."/>
            <person name="Hu H."/>
            <person name="Hunt B.G."/>
            <person name="Huylmans A.K."/>
            <person name="Khalil S.M."/>
            <person name="Mitchell R.D."/>
            <person name="Munoz-Torres M.C."/>
            <person name="Mustard J.A."/>
            <person name="Pan H."/>
            <person name="Reese J.T."/>
            <person name="Scharf M.E."/>
            <person name="Sun F."/>
            <person name="Vogel H."/>
            <person name="Xiao J."/>
            <person name="Yang W."/>
            <person name="Yang Z."/>
            <person name="Yang Z."/>
            <person name="Zhou J."/>
            <person name="Zhu J."/>
            <person name="Brent C.S."/>
            <person name="Elsik C.G."/>
            <person name="Goodisman M.A."/>
            <person name="Liberles D.A."/>
            <person name="Roe R.M."/>
            <person name="Vargo E.L."/>
            <person name="Vilcinskas A."/>
            <person name="Wang J."/>
            <person name="Bornberg-Bauer E."/>
            <person name="Korb J."/>
            <person name="Zhang G."/>
            <person name="Liebig J."/>
        </authorList>
    </citation>
    <scope>NUCLEOTIDE SEQUENCE [LARGE SCALE GENOMIC DNA]</scope>
    <source>
        <tissue evidence="2">Whole organism</tissue>
    </source>
</reference>
<evidence type="ECO:0000259" key="1">
    <source>
        <dbReference type="PROSITE" id="PS50132"/>
    </source>
</evidence>
<dbReference type="EMBL" id="KK852498">
    <property type="protein sequence ID" value="KDR22570.1"/>
    <property type="molecule type" value="Genomic_DNA"/>
</dbReference>
<accession>A0A067RPL3</accession>
<dbReference type="InterPro" id="IPR016137">
    <property type="entry name" value="RGS"/>
</dbReference>